<sequence>MLCSNSEEAYCCYYDWQKFFKQEFISNCSGTEIFKAAKYIKPNQTGKVAPLYHRDKSLTSNKEEQADLLFQGTSVAHIEANLADI</sequence>
<name>A0A9P6N9F1_9BASI</name>
<evidence type="ECO:0000313" key="1">
    <source>
        <dbReference type="EMBL" id="KAG0140147.1"/>
    </source>
</evidence>
<organism evidence="1 2">
    <name type="scientific">Cronartium quercuum f. sp. fusiforme G11</name>
    <dbReference type="NCBI Taxonomy" id="708437"/>
    <lineage>
        <taxon>Eukaryota</taxon>
        <taxon>Fungi</taxon>
        <taxon>Dikarya</taxon>
        <taxon>Basidiomycota</taxon>
        <taxon>Pucciniomycotina</taxon>
        <taxon>Pucciniomycetes</taxon>
        <taxon>Pucciniales</taxon>
        <taxon>Coleosporiaceae</taxon>
        <taxon>Cronartium</taxon>
    </lineage>
</organism>
<dbReference type="EMBL" id="MU167471">
    <property type="protein sequence ID" value="KAG0140147.1"/>
    <property type="molecule type" value="Genomic_DNA"/>
</dbReference>
<dbReference type="AlphaFoldDB" id="A0A9P6N9F1"/>
<reference evidence="1" key="1">
    <citation type="submission" date="2013-11" db="EMBL/GenBank/DDBJ databases">
        <title>Genome sequence of the fusiform rust pathogen reveals effectors for host alternation and coevolution with pine.</title>
        <authorList>
            <consortium name="DOE Joint Genome Institute"/>
            <person name="Smith K."/>
            <person name="Pendleton A."/>
            <person name="Kubisiak T."/>
            <person name="Anderson C."/>
            <person name="Salamov A."/>
            <person name="Aerts A."/>
            <person name="Riley R."/>
            <person name="Clum A."/>
            <person name="Lindquist E."/>
            <person name="Ence D."/>
            <person name="Campbell M."/>
            <person name="Kronenberg Z."/>
            <person name="Feau N."/>
            <person name="Dhillon B."/>
            <person name="Hamelin R."/>
            <person name="Burleigh J."/>
            <person name="Smith J."/>
            <person name="Yandell M."/>
            <person name="Nelson C."/>
            <person name="Grigoriev I."/>
            <person name="Davis J."/>
        </authorList>
    </citation>
    <scope>NUCLEOTIDE SEQUENCE</scope>
    <source>
        <strain evidence="1">G11</strain>
    </source>
</reference>
<protein>
    <submittedName>
        <fullName evidence="1">Uncharacterized protein</fullName>
    </submittedName>
</protein>
<keyword evidence="2" id="KW-1185">Reference proteome</keyword>
<comment type="caution">
    <text evidence="1">The sequence shown here is derived from an EMBL/GenBank/DDBJ whole genome shotgun (WGS) entry which is preliminary data.</text>
</comment>
<dbReference type="Proteomes" id="UP000886653">
    <property type="component" value="Unassembled WGS sequence"/>
</dbReference>
<gene>
    <name evidence="1" type="ORF">CROQUDRAFT_692263</name>
</gene>
<accession>A0A9P6N9F1</accession>
<evidence type="ECO:0000313" key="2">
    <source>
        <dbReference type="Proteomes" id="UP000886653"/>
    </source>
</evidence>
<proteinExistence type="predicted"/>
<dbReference type="OrthoDB" id="2717295at2759"/>
<feature type="non-terminal residue" evidence="1">
    <location>
        <position position="85"/>
    </location>
</feature>